<keyword evidence="3" id="KW-1185">Reference proteome</keyword>
<dbReference type="EMBL" id="MPGH01000027">
    <property type="protein sequence ID" value="OLN95745.1"/>
    <property type="molecule type" value="Genomic_DNA"/>
</dbReference>
<proteinExistence type="predicted"/>
<dbReference type="AlphaFoldDB" id="A0A1Q8S2T0"/>
<sequence>AIIMNLKLSTYNGFWIGIVYLLVNAVLMLFILCLTISVAFFSLGTIFCCVLYLIGLMLLVNAKIPTSRVRKRLRKIDWLGNALFIRSATLLLNVILFKLERDRLVLIGIYRGIYTVAAILSASNNTELQSKILDIYVYSL</sequence>
<accession>A0A1Q8S2T0</accession>
<comment type="caution">
    <text evidence="2">The sequence shown here is derived from an EMBL/GenBank/DDBJ whole genome shotgun (WGS) entry which is preliminary data.</text>
</comment>
<protein>
    <submittedName>
        <fullName evidence="2">Uncharacterized protein</fullName>
    </submittedName>
</protein>
<evidence type="ECO:0000313" key="3">
    <source>
        <dbReference type="Proteomes" id="UP000186583"/>
    </source>
</evidence>
<organism evidence="2 3">
    <name type="scientific">Colletotrichum chlorophyti</name>
    <dbReference type="NCBI Taxonomy" id="708187"/>
    <lineage>
        <taxon>Eukaryota</taxon>
        <taxon>Fungi</taxon>
        <taxon>Dikarya</taxon>
        <taxon>Ascomycota</taxon>
        <taxon>Pezizomycotina</taxon>
        <taxon>Sordariomycetes</taxon>
        <taxon>Hypocreomycetidae</taxon>
        <taxon>Glomerellales</taxon>
        <taxon>Glomerellaceae</taxon>
        <taxon>Colletotrichum</taxon>
    </lineage>
</organism>
<reference evidence="2 3" key="1">
    <citation type="submission" date="2016-11" db="EMBL/GenBank/DDBJ databases">
        <title>Draft Genome Assembly of Colletotrichum chlorophyti a pathogen of herbaceous plants.</title>
        <authorList>
            <person name="Gan P."/>
            <person name="Narusaka M."/>
            <person name="Tsushima A."/>
            <person name="Narusaka Y."/>
            <person name="Takano Y."/>
            <person name="Shirasu K."/>
        </authorList>
    </citation>
    <scope>NUCLEOTIDE SEQUENCE [LARGE SCALE GENOMIC DNA]</scope>
    <source>
        <strain evidence="2 3">NTL11</strain>
    </source>
</reference>
<name>A0A1Q8S2T0_9PEZI</name>
<keyword evidence="1" id="KW-1133">Transmembrane helix</keyword>
<feature type="transmembrane region" description="Helical" evidence="1">
    <location>
        <begin position="38"/>
        <end position="58"/>
    </location>
</feature>
<gene>
    <name evidence="2" type="ORF">CCHL11_02771</name>
</gene>
<feature type="transmembrane region" description="Helical" evidence="1">
    <location>
        <begin position="12"/>
        <end position="32"/>
    </location>
</feature>
<evidence type="ECO:0000256" key="1">
    <source>
        <dbReference type="SAM" id="Phobius"/>
    </source>
</evidence>
<keyword evidence="1" id="KW-0812">Transmembrane</keyword>
<dbReference type="Proteomes" id="UP000186583">
    <property type="component" value="Unassembled WGS sequence"/>
</dbReference>
<keyword evidence="1" id="KW-0472">Membrane</keyword>
<evidence type="ECO:0000313" key="2">
    <source>
        <dbReference type="EMBL" id="OLN95745.1"/>
    </source>
</evidence>
<feature type="non-terminal residue" evidence="2">
    <location>
        <position position="1"/>
    </location>
</feature>